<organism evidence="1 2">
    <name type="scientific">Gossypium mustelinum</name>
    <name type="common">Cotton</name>
    <name type="synonym">Gossypium caicoense</name>
    <dbReference type="NCBI Taxonomy" id="34275"/>
    <lineage>
        <taxon>Eukaryota</taxon>
        <taxon>Viridiplantae</taxon>
        <taxon>Streptophyta</taxon>
        <taxon>Embryophyta</taxon>
        <taxon>Tracheophyta</taxon>
        <taxon>Spermatophyta</taxon>
        <taxon>Magnoliopsida</taxon>
        <taxon>eudicotyledons</taxon>
        <taxon>Gunneridae</taxon>
        <taxon>Pentapetalae</taxon>
        <taxon>rosids</taxon>
        <taxon>malvids</taxon>
        <taxon>Malvales</taxon>
        <taxon>Malvaceae</taxon>
        <taxon>Malvoideae</taxon>
        <taxon>Gossypium</taxon>
    </lineage>
</organism>
<reference evidence="1 2" key="1">
    <citation type="submission" date="2019-07" db="EMBL/GenBank/DDBJ databases">
        <title>WGS assembly of Gossypium mustelinum.</title>
        <authorList>
            <person name="Chen Z.J."/>
            <person name="Sreedasyam A."/>
            <person name="Ando A."/>
            <person name="Song Q."/>
            <person name="De L."/>
            <person name="Hulse-Kemp A."/>
            <person name="Ding M."/>
            <person name="Ye W."/>
            <person name="Kirkbride R."/>
            <person name="Jenkins J."/>
            <person name="Plott C."/>
            <person name="Lovell J."/>
            <person name="Lin Y.-M."/>
            <person name="Vaughn R."/>
            <person name="Liu B."/>
            <person name="Li W."/>
            <person name="Simpson S."/>
            <person name="Scheffler B."/>
            <person name="Saski C."/>
            <person name="Grover C."/>
            <person name="Hu G."/>
            <person name="Conover J."/>
            <person name="Carlson J."/>
            <person name="Shu S."/>
            <person name="Boston L."/>
            <person name="Williams M."/>
            <person name="Peterson D."/>
            <person name="Mcgee K."/>
            <person name="Jones D."/>
            <person name="Wendel J."/>
            <person name="Stelly D."/>
            <person name="Grimwood J."/>
            <person name="Schmutz J."/>
        </authorList>
    </citation>
    <scope>NUCLEOTIDE SEQUENCE [LARGE SCALE GENOMIC DNA]</scope>
    <source>
        <strain evidence="1">1408120.09</strain>
    </source>
</reference>
<proteinExistence type="predicted"/>
<accession>A0A5D2XM24</accession>
<sequence>MEKEISNKVNLLHQSAEECDEQGVSIEVQITAGVPIKNVVL</sequence>
<dbReference type="AlphaFoldDB" id="A0A5D2XM24"/>
<dbReference type="Proteomes" id="UP000323597">
    <property type="component" value="Chromosome A10"/>
</dbReference>
<dbReference type="EMBL" id="CM017645">
    <property type="protein sequence ID" value="TYJ14001.1"/>
    <property type="molecule type" value="Genomic_DNA"/>
</dbReference>
<evidence type="ECO:0000313" key="1">
    <source>
        <dbReference type="EMBL" id="TYJ14001.1"/>
    </source>
</evidence>
<keyword evidence="2" id="KW-1185">Reference proteome</keyword>
<evidence type="ECO:0000313" key="2">
    <source>
        <dbReference type="Proteomes" id="UP000323597"/>
    </source>
</evidence>
<gene>
    <name evidence="1" type="ORF">E1A91_A10G088500v1</name>
</gene>
<protein>
    <submittedName>
        <fullName evidence="1">Uncharacterized protein</fullName>
    </submittedName>
</protein>
<name>A0A5D2XM24_GOSMU</name>